<dbReference type="AlphaFoldDB" id="A0A101CHR1"/>
<sequence length="63" mass="7124">MRIIKPKILGTLKIQMMMAGNYAVINGIKNPPNKLIIPCDNYEHGLEIIERLKNAKVGEVIYT</sequence>
<organism evidence="1 2">
    <name type="scientific">Chryseobacterium aquaticum subsp. greenlandense</name>
    <dbReference type="NCBI Taxonomy" id="345663"/>
    <lineage>
        <taxon>Bacteria</taxon>
        <taxon>Pseudomonadati</taxon>
        <taxon>Bacteroidota</taxon>
        <taxon>Flavobacteriia</taxon>
        <taxon>Flavobacteriales</taxon>
        <taxon>Weeksellaceae</taxon>
        <taxon>Chryseobacterium group</taxon>
        <taxon>Chryseobacterium</taxon>
    </lineage>
</organism>
<name>A0A101CHR1_9FLAO</name>
<proteinExistence type="predicted"/>
<dbReference type="EMBL" id="LMAI01000004">
    <property type="protein sequence ID" value="KUJ56482.1"/>
    <property type="molecule type" value="Genomic_DNA"/>
</dbReference>
<dbReference type="RefSeq" id="WP_059136443.1">
    <property type="nucleotide sequence ID" value="NZ_LMAI01000004.1"/>
</dbReference>
<dbReference type="Proteomes" id="UP000054388">
    <property type="component" value="Unassembled WGS sequence"/>
</dbReference>
<gene>
    <name evidence="1" type="ORF">AR686_07935</name>
</gene>
<evidence type="ECO:0000313" key="1">
    <source>
        <dbReference type="EMBL" id="KUJ56482.1"/>
    </source>
</evidence>
<protein>
    <submittedName>
        <fullName evidence="1">Uncharacterized protein</fullName>
    </submittedName>
</protein>
<evidence type="ECO:0000313" key="2">
    <source>
        <dbReference type="Proteomes" id="UP000054388"/>
    </source>
</evidence>
<reference evidence="1 2" key="1">
    <citation type="submission" date="2015-10" db="EMBL/GenBank/DDBJ databases">
        <title>Genome sequence of Chryseobacterium greenlandense.</title>
        <authorList>
            <person name="Newman J."/>
            <person name="Fischer K."/>
            <person name="Miller J."/>
        </authorList>
    </citation>
    <scope>NUCLEOTIDE SEQUENCE [LARGE SCALE GENOMIC DNA]</scope>
    <source>
        <strain evidence="1 2">UMB34</strain>
    </source>
</reference>
<comment type="caution">
    <text evidence="1">The sequence shown here is derived from an EMBL/GenBank/DDBJ whole genome shotgun (WGS) entry which is preliminary data.</text>
</comment>
<accession>A0A101CHR1</accession>